<dbReference type="Gene3D" id="3.30.565.10">
    <property type="entry name" value="Histidine kinase-like ATPase, C-terminal domain"/>
    <property type="match status" value="1"/>
</dbReference>
<dbReference type="InterPro" id="IPR036457">
    <property type="entry name" value="PPM-type-like_dom_sf"/>
</dbReference>
<dbReference type="InterPro" id="IPR003018">
    <property type="entry name" value="GAF"/>
</dbReference>
<dbReference type="InterPro" id="IPR003594">
    <property type="entry name" value="HATPase_dom"/>
</dbReference>
<sequence length="581" mass="60391">MPQEGMHGDEGTGRAAPAAAQGGPGERLRLLERAATEVGTTVDLFRTAAELAGLAVDGFADVAVVDLLDAVLRGDAPAPGPPDEQAAVRRAAVAAAGHVPGLLGVGDAWVLRFGSPHAQALGDLRPRLVRRLDPDDAWLSREPEQAGLVHAEGAHSLIAVPLSVRGVPLGLASFYRLGASPGFDDEDLAEAVGVAAFAAVCVDNARRHAREKALARLVQRTLVPGRLPEHVAAETAWTYLPVAAGGSWFDVVPLSGARIACVVGEVAGHGMPAVSLMGQVSTAVATLAAVGLRADEILARVHGQVVTSATGRSTLTSDGPRADGLTVACVLAFYDPVTGTCTVACAGHVAPTVVHPDGHTEVIDATAGPALGGQGHPAYPLTRVTLSAGSVLALHTESLSEPGPALSRALASGDDDLHKVTQNVLTEAFPDGPGDDTILFLARTRVLGPDRTYSWDLPNRSESAAHARRMAAIKLADWGLEELVPSTELLVSELVTNGLRYSEGAVELRLIMRENTLACEVSDSSGSAPTLRRAHDDDEGGRGLFLVAQFTLDWGVRPTARGKTIWAEQLLPGRSQADPDS</sequence>
<proteinExistence type="predicted"/>
<dbReference type="PANTHER" id="PTHR43156">
    <property type="entry name" value="STAGE II SPORULATION PROTEIN E-RELATED"/>
    <property type="match status" value="1"/>
</dbReference>
<dbReference type="Pfam" id="PF07228">
    <property type="entry name" value="SpoIIE"/>
    <property type="match status" value="1"/>
</dbReference>
<comment type="caution">
    <text evidence="5">The sequence shown here is derived from an EMBL/GenBank/DDBJ whole genome shotgun (WGS) entry which is preliminary data.</text>
</comment>
<dbReference type="FunFam" id="3.30.565.10:FF:000028">
    <property type="entry name" value="PAS sensor protein"/>
    <property type="match status" value="1"/>
</dbReference>
<reference evidence="5" key="1">
    <citation type="submission" date="2021-05" db="EMBL/GenBank/DDBJ databases">
        <authorList>
            <person name="Arsene-Ploetze F."/>
        </authorList>
    </citation>
    <scope>NUCLEOTIDE SEQUENCE</scope>
    <source>
        <strain evidence="5">DSM 42138</strain>
    </source>
</reference>
<feature type="compositionally biased region" description="Basic and acidic residues" evidence="2">
    <location>
        <begin position="1"/>
        <end position="12"/>
    </location>
</feature>
<dbReference type="InterPro" id="IPR036890">
    <property type="entry name" value="HATPase_C_sf"/>
</dbReference>
<dbReference type="SMART" id="SM00065">
    <property type="entry name" value="GAF"/>
    <property type="match status" value="1"/>
</dbReference>
<dbReference type="SUPFAM" id="SSF55781">
    <property type="entry name" value="GAF domain-like"/>
    <property type="match status" value="1"/>
</dbReference>
<feature type="region of interest" description="Disordered" evidence="2">
    <location>
        <begin position="1"/>
        <end position="24"/>
    </location>
</feature>
<dbReference type="PANTHER" id="PTHR43156:SF2">
    <property type="entry name" value="STAGE II SPORULATION PROTEIN E"/>
    <property type="match status" value="1"/>
</dbReference>
<evidence type="ECO:0000313" key="5">
    <source>
        <dbReference type="EMBL" id="CAG6399010.1"/>
    </source>
</evidence>
<accession>A0A9W4GXQ9</accession>
<dbReference type="RefSeq" id="WP_251501176.1">
    <property type="nucleotide sequence ID" value="NZ_CAJSLV010000114.1"/>
</dbReference>
<feature type="domain" description="PPM-type phosphatase" evidence="4">
    <location>
        <begin position="230"/>
        <end position="443"/>
    </location>
</feature>
<gene>
    <name evidence="5" type="ORF">SCOCK_80165</name>
</gene>
<organism evidence="5 6">
    <name type="scientific">Actinacidiphila cocklensis</name>
    <dbReference type="NCBI Taxonomy" id="887465"/>
    <lineage>
        <taxon>Bacteria</taxon>
        <taxon>Bacillati</taxon>
        <taxon>Actinomycetota</taxon>
        <taxon>Actinomycetes</taxon>
        <taxon>Kitasatosporales</taxon>
        <taxon>Streptomycetaceae</taxon>
        <taxon>Actinacidiphila</taxon>
    </lineage>
</organism>
<evidence type="ECO:0000259" key="3">
    <source>
        <dbReference type="SMART" id="SM00065"/>
    </source>
</evidence>
<dbReference type="EMBL" id="CAJSLV010000114">
    <property type="protein sequence ID" value="CAG6399010.1"/>
    <property type="molecule type" value="Genomic_DNA"/>
</dbReference>
<dbReference type="InterPro" id="IPR001932">
    <property type="entry name" value="PPM-type_phosphatase-like_dom"/>
</dbReference>
<dbReference type="AlphaFoldDB" id="A0A9W4GXQ9"/>
<evidence type="ECO:0000256" key="2">
    <source>
        <dbReference type="SAM" id="MobiDB-lite"/>
    </source>
</evidence>
<feature type="domain" description="GAF" evidence="3">
    <location>
        <begin position="40"/>
        <end position="212"/>
    </location>
</feature>
<dbReference type="InterPro" id="IPR029016">
    <property type="entry name" value="GAF-like_dom_sf"/>
</dbReference>
<keyword evidence="1" id="KW-0378">Hydrolase</keyword>
<evidence type="ECO:0000313" key="6">
    <source>
        <dbReference type="Proteomes" id="UP001152519"/>
    </source>
</evidence>
<dbReference type="Pfam" id="PF13581">
    <property type="entry name" value="HATPase_c_2"/>
    <property type="match status" value="1"/>
</dbReference>
<dbReference type="InterPro" id="IPR052016">
    <property type="entry name" value="Bact_Sigma-Reg"/>
</dbReference>
<dbReference type="SMART" id="SM00331">
    <property type="entry name" value="PP2C_SIG"/>
    <property type="match status" value="1"/>
</dbReference>
<dbReference type="Gene3D" id="3.60.40.10">
    <property type="entry name" value="PPM-type phosphatase domain"/>
    <property type="match status" value="1"/>
</dbReference>
<dbReference type="Gene3D" id="3.30.450.40">
    <property type="match status" value="1"/>
</dbReference>
<evidence type="ECO:0000259" key="4">
    <source>
        <dbReference type="SMART" id="SM00331"/>
    </source>
</evidence>
<name>A0A9W4GXQ9_9ACTN</name>
<protein>
    <submittedName>
        <fullName evidence="5">GAF domain-containing protein</fullName>
    </submittedName>
</protein>
<evidence type="ECO:0000256" key="1">
    <source>
        <dbReference type="ARBA" id="ARBA00022801"/>
    </source>
</evidence>
<dbReference type="GO" id="GO:0016791">
    <property type="term" value="F:phosphatase activity"/>
    <property type="evidence" value="ECO:0007669"/>
    <property type="project" value="TreeGrafter"/>
</dbReference>
<dbReference type="CDD" id="cd16936">
    <property type="entry name" value="HATPase_RsbW-like"/>
    <property type="match status" value="1"/>
</dbReference>
<keyword evidence="6" id="KW-1185">Reference proteome</keyword>
<dbReference type="Pfam" id="PF01590">
    <property type="entry name" value="GAF"/>
    <property type="match status" value="1"/>
</dbReference>
<dbReference type="SUPFAM" id="SSF55874">
    <property type="entry name" value="ATPase domain of HSP90 chaperone/DNA topoisomerase II/histidine kinase"/>
    <property type="match status" value="1"/>
</dbReference>
<dbReference type="Proteomes" id="UP001152519">
    <property type="component" value="Unassembled WGS sequence"/>
</dbReference>